<dbReference type="RefSeq" id="WP_203953857.1">
    <property type="nucleotide sequence ID" value="NZ_BOOO01000016.1"/>
</dbReference>
<dbReference type="Gene3D" id="3.90.1200.10">
    <property type="match status" value="1"/>
</dbReference>
<proteinExistence type="inferred from homology"/>
<feature type="domain" description="Aminoglycoside phosphotransferase" evidence="2">
    <location>
        <begin position="48"/>
        <end position="292"/>
    </location>
</feature>
<dbReference type="GO" id="GO:0004413">
    <property type="term" value="F:homoserine kinase activity"/>
    <property type="evidence" value="ECO:0007669"/>
    <property type="project" value="TreeGrafter"/>
</dbReference>
<dbReference type="GO" id="GO:0009088">
    <property type="term" value="P:threonine biosynthetic process"/>
    <property type="evidence" value="ECO:0007669"/>
    <property type="project" value="TreeGrafter"/>
</dbReference>
<evidence type="ECO:0000313" key="3">
    <source>
        <dbReference type="EMBL" id="GII29909.1"/>
    </source>
</evidence>
<evidence type="ECO:0000259" key="2">
    <source>
        <dbReference type="Pfam" id="PF01636"/>
    </source>
</evidence>
<reference evidence="3 4" key="1">
    <citation type="submission" date="2021-01" db="EMBL/GenBank/DDBJ databases">
        <title>Whole genome shotgun sequence of Planotetraspora mira NBRC 15435.</title>
        <authorList>
            <person name="Komaki H."/>
            <person name="Tamura T."/>
        </authorList>
    </citation>
    <scope>NUCLEOTIDE SEQUENCE [LARGE SCALE GENOMIC DNA]</scope>
    <source>
        <strain evidence="3 4">NBRC 15435</strain>
    </source>
</reference>
<evidence type="ECO:0000256" key="1">
    <source>
        <dbReference type="ARBA" id="ARBA00038240"/>
    </source>
</evidence>
<protein>
    <submittedName>
        <fullName evidence="3">Aminoglycoside phosphotransferase</fullName>
    </submittedName>
</protein>
<dbReference type="InterPro" id="IPR050249">
    <property type="entry name" value="Pseudomonas-type_ThrB"/>
</dbReference>
<dbReference type="InterPro" id="IPR011009">
    <property type="entry name" value="Kinase-like_dom_sf"/>
</dbReference>
<dbReference type="PANTHER" id="PTHR21064:SF6">
    <property type="entry name" value="AMINOGLYCOSIDE PHOSPHOTRANSFERASE DOMAIN-CONTAINING PROTEIN"/>
    <property type="match status" value="1"/>
</dbReference>
<evidence type="ECO:0000313" key="4">
    <source>
        <dbReference type="Proteomes" id="UP000650628"/>
    </source>
</evidence>
<dbReference type="Pfam" id="PF01636">
    <property type="entry name" value="APH"/>
    <property type="match status" value="1"/>
</dbReference>
<dbReference type="Gene3D" id="3.30.200.20">
    <property type="entry name" value="Phosphorylase Kinase, domain 1"/>
    <property type="match status" value="1"/>
</dbReference>
<dbReference type="EMBL" id="BOOO01000016">
    <property type="protein sequence ID" value="GII29909.1"/>
    <property type="molecule type" value="Genomic_DNA"/>
</dbReference>
<organism evidence="3 4">
    <name type="scientific">Planotetraspora mira</name>
    <dbReference type="NCBI Taxonomy" id="58121"/>
    <lineage>
        <taxon>Bacteria</taxon>
        <taxon>Bacillati</taxon>
        <taxon>Actinomycetota</taxon>
        <taxon>Actinomycetes</taxon>
        <taxon>Streptosporangiales</taxon>
        <taxon>Streptosporangiaceae</taxon>
        <taxon>Planotetraspora</taxon>
    </lineage>
</organism>
<dbReference type="PANTHER" id="PTHR21064">
    <property type="entry name" value="AMINOGLYCOSIDE PHOSPHOTRANSFERASE DOMAIN-CONTAINING PROTEIN-RELATED"/>
    <property type="match status" value="1"/>
</dbReference>
<name>A0A8J3TSW1_9ACTN</name>
<dbReference type="AlphaFoldDB" id="A0A8J3TSW1"/>
<accession>A0A8J3TSW1</accession>
<comment type="similarity">
    <text evidence="1">Belongs to the pseudomonas-type ThrB family.</text>
</comment>
<comment type="caution">
    <text evidence="3">The sequence shown here is derived from an EMBL/GenBank/DDBJ whole genome shotgun (WGS) entry which is preliminary data.</text>
</comment>
<dbReference type="Proteomes" id="UP000650628">
    <property type="component" value="Unassembled WGS sequence"/>
</dbReference>
<gene>
    <name evidence="3" type="ORF">Pmi06nite_33510</name>
</gene>
<dbReference type="InterPro" id="IPR002575">
    <property type="entry name" value="Aminoglycoside_PTrfase"/>
</dbReference>
<dbReference type="SUPFAM" id="SSF56112">
    <property type="entry name" value="Protein kinase-like (PK-like)"/>
    <property type="match status" value="1"/>
</dbReference>
<keyword evidence="4" id="KW-1185">Reference proteome</keyword>
<sequence>MSPAVRAVRPYEELGRTGQVRRMRRLAQVAVEAYPVETVRITPLMRGYNTTFRIDTAGGGRHVLRIQRTGGPTAEMVRSEMTWLAALRRDTDLVVPEPVPTRDGDLLTVAESDGVPGARSCVLYRWVHGRFVDDRLTPAHLERVGVLMARLQSHGARFGAPDGFHRGPVDHVTSFGRTQDDGLSPEVAARAATLVDDVHRAGGGPIVRATIERARAARDSLGGDPEVSGLIHADLHQENYLFRQGEARAIDFDDCGYGPYVYDLAVTLGELKRRPDYPGLRSALLYGYRSVRPLAAEHERLIDVFIALRAVQLMMWTVEHRDQPMFRKTWDASATRTLEWLRTFLDRDA</sequence>